<dbReference type="HAMAP" id="MF_00068">
    <property type="entry name" value="MurQ"/>
    <property type="match status" value="1"/>
</dbReference>
<evidence type="ECO:0000256" key="2">
    <source>
        <dbReference type="ARBA" id="ARBA00023239"/>
    </source>
</evidence>
<evidence type="ECO:0000313" key="14">
    <source>
        <dbReference type="EMBL" id="MCS3710525.1"/>
    </source>
</evidence>
<accession>A0A9X2Q8E6</accession>
<evidence type="ECO:0000256" key="13">
    <source>
        <dbReference type="HAMAP-Rule" id="MF_00068"/>
    </source>
</evidence>
<dbReference type="NCBIfam" id="NF003915">
    <property type="entry name" value="PRK05441.1"/>
    <property type="match status" value="1"/>
</dbReference>
<dbReference type="FunFam" id="3.40.50.10490:FF:000014">
    <property type="entry name" value="N-acetylmuramic acid 6-phosphate etherase"/>
    <property type="match status" value="1"/>
</dbReference>
<proteinExistence type="inferred from homology"/>
<name>A0A9X2Q8E6_9BACT</name>
<comment type="function">
    <text evidence="13">Specifically catalyzes the cleavage of the D-lactyl ether substituent of MurNAc 6-phosphate, producing GlcNAc 6-phosphate and D-lactate.</text>
</comment>
<evidence type="ECO:0000256" key="7">
    <source>
        <dbReference type="ARBA" id="ARBA00060672"/>
    </source>
</evidence>
<dbReference type="AlphaFoldDB" id="A0A9X2Q8E6"/>
<comment type="caution">
    <text evidence="14">The sequence shown here is derived from an EMBL/GenBank/DDBJ whole genome shotgun (WGS) entry which is preliminary data.</text>
</comment>
<organism evidence="14 15">
    <name type="scientific">Salinibacter ruber</name>
    <dbReference type="NCBI Taxonomy" id="146919"/>
    <lineage>
        <taxon>Bacteria</taxon>
        <taxon>Pseudomonadati</taxon>
        <taxon>Rhodothermota</taxon>
        <taxon>Rhodothermia</taxon>
        <taxon>Rhodothermales</taxon>
        <taxon>Salinibacteraceae</taxon>
        <taxon>Salinibacter</taxon>
    </lineage>
</organism>
<dbReference type="CDD" id="cd05007">
    <property type="entry name" value="SIS_Etherase"/>
    <property type="match status" value="1"/>
</dbReference>
<dbReference type="PROSITE" id="PS50012">
    <property type="entry name" value="RCC1_3"/>
    <property type="match status" value="1"/>
</dbReference>
<keyword evidence="3 13" id="KW-0119">Carbohydrate metabolism</keyword>
<comment type="subunit">
    <text evidence="1 13">Homodimer.</text>
</comment>
<evidence type="ECO:0000256" key="8">
    <source>
        <dbReference type="ARBA" id="ARBA00061234"/>
    </source>
</evidence>
<dbReference type="NCBIfam" id="NF009222">
    <property type="entry name" value="PRK12570.1"/>
    <property type="match status" value="1"/>
</dbReference>
<evidence type="ECO:0000256" key="3">
    <source>
        <dbReference type="ARBA" id="ARBA00023277"/>
    </source>
</evidence>
<sequence>MPDSSSLFDELQDLATEQQNPHSTHIDTASVEEILRVINTEDHKVPIAVRRELPHIAEAVEIVVEAFEADGRLFYVGAGTSGRLGVVDASECPPTFGTDPERVQGIIAGGREAVFRSQEGAEDVPERGAQALKGQGVTENDVVCGIASSGRTPFVVGAVEHARDAIGCPTLFVTTIPREELDVDPDVAICPVVGPEVIMGSTRMKSGTAQKLVLNMITTAAMVRLGKVYENMMVDLRRTSEKLVERGIRTVMMVTGVDYDAADAVLTRCDGHVKTALVMILADVEVDEARRRLDATDGFVRPAIEGDE</sequence>
<dbReference type="Pfam" id="PF22645">
    <property type="entry name" value="GKRP_SIS_N"/>
    <property type="match status" value="1"/>
</dbReference>
<evidence type="ECO:0000256" key="6">
    <source>
        <dbReference type="ARBA" id="ARBA00060595"/>
    </source>
</evidence>
<dbReference type="PROSITE" id="PS01272">
    <property type="entry name" value="GCKR"/>
    <property type="match status" value="1"/>
</dbReference>
<dbReference type="InterPro" id="IPR001347">
    <property type="entry name" value="SIS_dom"/>
</dbReference>
<evidence type="ECO:0000313" key="15">
    <source>
        <dbReference type="Proteomes" id="UP001155057"/>
    </source>
</evidence>
<comment type="pathway">
    <text evidence="6">Amino-sugar metabolism; 1,6-anhydro-N-acetylmuramate degradation.</text>
</comment>
<dbReference type="InterPro" id="IPR005486">
    <property type="entry name" value="Glucokinase_regulatory_CS"/>
</dbReference>
<evidence type="ECO:0000256" key="11">
    <source>
        <dbReference type="ARBA" id="ARBA00077905"/>
    </source>
</evidence>
<evidence type="ECO:0000256" key="1">
    <source>
        <dbReference type="ARBA" id="ARBA00011738"/>
    </source>
</evidence>
<evidence type="ECO:0000256" key="10">
    <source>
        <dbReference type="ARBA" id="ARBA00070061"/>
    </source>
</evidence>
<dbReference type="Gene3D" id="3.40.50.10490">
    <property type="entry name" value="Glucose-6-phosphate isomerase like protein, domain 1"/>
    <property type="match status" value="1"/>
</dbReference>
<protein>
    <recommendedName>
        <fullName evidence="10 13">N-acetylmuramic acid 6-phosphate etherase</fullName>
        <shortName evidence="13">MurNAc-6-P etherase</shortName>
        <ecNumber evidence="9 13">4.2.1.126</ecNumber>
    </recommendedName>
    <alternativeName>
        <fullName evidence="12 13">N-acetylmuramic acid 6-phosphate hydrolase</fullName>
    </alternativeName>
    <alternativeName>
        <fullName evidence="11 13">N-acetylmuramic acid 6-phosphate lyase</fullName>
    </alternativeName>
</protein>
<evidence type="ECO:0000256" key="4">
    <source>
        <dbReference type="ARBA" id="ARBA00051747"/>
    </source>
</evidence>
<comment type="similarity">
    <text evidence="8 13">Belongs to the GCKR-like family. MurNAc-6-P etherase subfamily.</text>
</comment>
<dbReference type="GO" id="GO:0009254">
    <property type="term" value="P:peptidoglycan turnover"/>
    <property type="evidence" value="ECO:0007669"/>
    <property type="project" value="TreeGrafter"/>
</dbReference>
<dbReference type="InterPro" id="IPR000408">
    <property type="entry name" value="Reg_chr_condens"/>
</dbReference>
<feature type="active site" evidence="13">
    <location>
        <position position="122"/>
    </location>
</feature>
<dbReference type="PANTHER" id="PTHR10088:SF4">
    <property type="entry name" value="GLUCOKINASE REGULATORY PROTEIN"/>
    <property type="match status" value="1"/>
</dbReference>
<evidence type="ECO:0000256" key="5">
    <source>
        <dbReference type="ARBA" id="ARBA00060532"/>
    </source>
</evidence>
<keyword evidence="2 13" id="KW-0456">Lyase</keyword>
<dbReference type="GO" id="GO:0016803">
    <property type="term" value="F:ether hydrolase activity"/>
    <property type="evidence" value="ECO:0007669"/>
    <property type="project" value="TreeGrafter"/>
</dbReference>
<dbReference type="Gene3D" id="1.10.8.1080">
    <property type="match status" value="1"/>
</dbReference>
<comment type="catalytic activity">
    <reaction evidence="4 13">
        <text>N-acetyl-D-muramate 6-phosphate + H2O = N-acetyl-D-glucosamine 6-phosphate + (R)-lactate</text>
        <dbReference type="Rhea" id="RHEA:26410"/>
        <dbReference type="ChEBI" id="CHEBI:15377"/>
        <dbReference type="ChEBI" id="CHEBI:16004"/>
        <dbReference type="ChEBI" id="CHEBI:57513"/>
        <dbReference type="ChEBI" id="CHEBI:58722"/>
        <dbReference type="EC" id="4.2.1.126"/>
    </reaction>
</comment>
<dbReference type="EC" id="4.2.1.126" evidence="9 13"/>
<dbReference type="GO" id="GO:0046348">
    <property type="term" value="P:amino sugar catabolic process"/>
    <property type="evidence" value="ECO:0007669"/>
    <property type="project" value="InterPro"/>
</dbReference>
<dbReference type="RefSeq" id="WP_112902691.1">
    <property type="nucleotide sequence ID" value="NZ_CALTRY010000012.1"/>
</dbReference>
<reference evidence="14" key="1">
    <citation type="submission" date="2022-08" db="EMBL/GenBank/DDBJ databases">
        <title>Genomic Encyclopedia of Type Strains, Phase V (KMG-V): Genome sequencing to study the core and pangenomes of soil and plant-associated prokaryotes.</title>
        <authorList>
            <person name="Whitman W."/>
        </authorList>
    </citation>
    <scope>NUCLEOTIDE SEQUENCE</scope>
    <source>
        <strain evidence="14">SP3049</strain>
    </source>
</reference>
<dbReference type="NCBIfam" id="TIGR00274">
    <property type="entry name" value="N-acetylmuramic acid 6-phosphate etherase"/>
    <property type="match status" value="1"/>
</dbReference>
<comment type="pathway">
    <text evidence="7">Cell wall biogenesis.</text>
</comment>
<dbReference type="EMBL" id="JANUAE010000007">
    <property type="protein sequence ID" value="MCS3710525.1"/>
    <property type="molecule type" value="Genomic_DNA"/>
</dbReference>
<dbReference type="Proteomes" id="UP001155057">
    <property type="component" value="Unassembled WGS sequence"/>
</dbReference>
<evidence type="ECO:0000256" key="9">
    <source>
        <dbReference type="ARBA" id="ARBA00067056"/>
    </source>
</evidence>
<dbReference type="SUPFAM" id="SSF53697">
    <property type="entry name" value="SIS domain"/>
    <property type="match status" value="1"/>
</dbReference>
<dbReference type="FunFam" id="1.10.8.1080:FF:000001">
    <property type="entry name" value="N-acetylmuramic acid 6-phosphate etherase"/>
    <property type="match status" value="1"/>
</dbReference>
<evidence type="ECO:0000256" key="12">
    <source>
        <dbReference type="ARBA" id="ARBA00084049"/>
    </source>
</evidence>
<dbReference type="PANTHER" id="PTHR10088">
    <property type="entry name" value="GLUCOKINASE REGULATORY PROTEIN"/>
    <property type="match status" value="1"/>
</dbReference>
<dbReference type="PROSITE" id="PS51464">
    <property type="entry name" value="SIS"/>
    <property type="match status" value="1"/>
</dbReference>
<comment type="miscellaneous">
    <text evidence="13">A lyase-type mechanism (elimination/hydration) is suggested for the cleavage of the lactyl ether bond of MurNAc 6-phosphate, with the formation of an alpha,beta-unsaturated aldehyde intermediate with (E)-stereochemistry, followed by the syn addition of water to give product.</text>
</comment>
<comment type="pathway">
    <text evidence="5 13">Amino-sugar metabolism; N-acetylmuramate degradation.</text>
</comment>
<dbReference type="InterPro" id="IPR005488">
    <property type="entry name" value="Etherase_MurQ"/>
</dbReference>
<dbReference type="GO" id="GO:0016835">
    <property type="term" value="F:carbon-oxygen lyase activity"/>
    <property type="evidence" value="ECO:0007669"/>
    <property type="project" value="UniProtKB-UniRule"/>
</dbReference>
<feature type="active site" description="Proton donor" evidence="13">
    <location>
        <position position="91"/>
    </location>
</feature>
<dbReference type="GO" id="GO:0097367">
    <property type="term" value="F:carbohydrate derivative binding"/>
    <property type="evidence" value="ECO:0007669"/>
    <property type="project" value="InterPro"/>
</dbReference>
<dbReference type="InterPro" id="IPR046348">
    <property type="entry name" value="SIS_dom_sf"/>
</dbReference>
<gene>
    <name evidence="13" type="primary">murQ</name>
    <name evidence="14" type="ORF">GGP61_002138</name>
</gene>
<dbReference type="InterPro" id="IPR040190">
    <property type="entry name" value="MURQ/GCKR"/>
</dbReference>